<dbReference type="Pfam" id="PF03374">
    <property type="entry name" value="ANT"/>
    <property type="match status" value="1"/>
</dbReference>
<organism evidence="2">
    <name type="scientific">Ackermannviridae sp. ctaCq7</name>
    <dbReference type="NCBI Taxonomy" id="2827294"/>
    <lineage>
        <taxon>Viruses</taxon>
        <taxon>Duplodnaviria</taxon>
        <taxon>Heunggongvirae</taxon>
        <taxon>Uroviricota</taxon>
        <taxon>Caudoviricetes</taxon>
        <taxon>Pantevenvirales</taxon>
        <taxon>Ackermannviridae</taxon>
    </lineage>
</organism>
<dbReference type="EMBL" id="BK015821">
    <property type="protein sequence ID" value="DAE26565.1"/>
    <property type="molecule type" value="Genomic_DNA"/>
</dbReference>
<reference evidence="2" key="1">
    <citation type="journal article" date="2021" name="Proc. Natl. Acad. Sci. U.S.A.">
        <title>A Catalog of Tens of Thousands of Viruses from Human Metagenomes Reveals Hidden Associations with Chronic Diseases.</title>
        <authorList>
            <person name="Tisza M.J."/>
            <person name="Buck C.B."/>
        </authorList>
    </citation>
    <scope>NUCLEOTIDE SEQUENCE</scope>
    <source>
        <strain evidence="2">CtaCq7</strain>
    </source>
</reference>
<proteinExistence type="predicted"/>
<name>A0A8S5R6F0_9CAUD</name>
<evidence type="ECO:0000313" key="2">
    <source>
        <dbReference type="EMBL" id="DAE26565.1"/>
    </source>
</evidence>
<evidence type="ECO:0000259" key="1">
    <source>
        <dbReference type="Pfam" id="PF03374"/>
    </source>
</evidence>
<feature type="domain" description="Antirepressor protein C-terminal" evidence="1">
    <location>
        <begin position="6"/>
        <end position="60"/>
    </location>
</feature>
<accession>A0A8S5R6F0</accession>
<dbReference type="GO" id="GO:0003677">
    <property type="term" value="F:DNA binding"/>
    <property type="evidence" value="ECO:0007669"/>
    <property type="project" value="InterPro"/>
</dbReference>
<protein>
    <submittedName>
        <fullName evidence="2">Antirepressor protein</fullName>
    </submittedName>
</protein>
<dbReference type="InterPro" id="IPR005039">
    <property type="entry name" value="Ant_C"/>
</dbReference>
<sequence>MKDLYQKEKVQYKVGKIWVLYAPYQALGYTDVRTSTKGDIEINTTVWTQKGRKFVYDLLVKKGYIKE</sequence>